<feature type="domain" description="CdaR GGDEF-like" evidence="3">
    <location>
        <begin position="165"/>
        <end position="292"/>
    </location>
</feature>
<evidence type="ECO:0000256" key="1">
    <source>
        <dbReference type="ARBA" id="ARBA00006754"/>
    </source>
</evidence>
<evidence type="ECO:0000313" key="4">
    <source>
        <dbReference type="EMBL" id="QGP93104.1"/>
    </source>
</evidence>
<dbReference type="RefSeq" id="WP_156274289.1">
    <property type="nucleotide sequence ID" value="NZ_CP046244.1"/>
</dbReference>
<keyword evidence="5" id="KW-1185">Reference proteome</keyword>
<sequence length="409" mass="46898">MPKQLLSSLLVTIARNEGLTALARLLAEYFRNPVIITDAIYRILTAQSFAAGSCPFHDYLPLPVNSRQRWPEIKGKINRGTLSAAEHPPTPYIAVALGEEKLEGFIFVLEVVNSWHDNLNGALLEAALPIVIEIKKEQALLEIEQKYKREFVLEILYNNFEDYETIVNRGKAWGWNLAEPWALMVLQGDEETNCPAGRENLARLYKIIASFLEKRGAITIDNKNQMIVLVPYRREQDKAQIKTMLANLVAQLRNQVKKRFPDTSFSVGIADFYASVTELYRAFQEAKTALKLGTLFKGGESLTYFSELGIIRLLYKMGELELRDYWQSILGPLREYDRQHESELLATLKIYFRCDGDQQETARRLFIHPNTLKYRLKKIEEITALNLNKVEAMVNLYLALQVMHLQTAP</sequence>
<evidence type="ECO:0000259" key="3">
    <source>
        <dbReference type="Pfam" id="PF17853"/>
    </source>
</evidence>
<gene>
    <name evidence="4" type="primary">pucR_2</name>
    <name evidence="4" type="ORF">MGLY_25010</name>
</gene>
<organism evidence="4 5">
    <name type="scientific">Neomoorella glycerini</name>
    <dbReference type="NCBI Taxonomy" id="55779"/>
    <lineage>
        <taxon>Bacteria</taxon>
        <taxon>Bacillati</taxon>
        <taxon>Bacillota</taxon>
        <taxon>Clostridia</taxon>
        <taxon>Neomoorellales</taxon>
        <taxon>Neomoorellaceae</taxon>
        <taxon>Neomoorella</taxon>
    </lineage>
</organism>
<dbReference type="Pfam" id="PF13556">
    <property type="entry name" value="HTH_30"/>
    <property type="match status" value="1"/>
</dbReference>
<dbReference type="Proteomes" id="UP000425916">
    <property type="component" value="Chromosome"/>
</dbReference>
<reference evidence="4 5" key="1">
    <citation type="submission" date="2019-11" db="EMBL/GenBank/DDBJ databases">
        <title>Genome sequence of Moorella glycerini DSM11254.</title>
        <authorList>
            <person name="Poehlein A."/>
            <person name="Boeer T."/>
            <person name="Daniel R."/>
        </authorList>
    </citation>
    <scope>NUCLEOTIDE SEQUENCE [LARGE SCALE GENOMIC DNA]</scope>
    <source>
        <strain evidence="4 5">DSM 11254</strain>
    </source>
</reference>
<dbReference type="InterPro" id="IPR051448">
    <property type="entry name" value="CdaR-like_regulators"/>
</dbReference>
<protein>
    <submittedName>
        <fullName evidence="4">Purine catabolism regulatory protein</fullName>
    </submittedName>
</protein>
<dbReference type="InterPro" id="IPR042070">
    <property type="entry name" value="PucR_C-HTH_sf"/>
</dbReference>
<dbReference type="Gene3D" id="1.10.10.2840">
    <property type="entry name" value="PucR C-terminal helix-turn-helix domain"/>
    <property type="match status" value="1"/>
</dbReference>
<dbReference type="SUPFAM" id="SSF46689">
    <property type="entry name" value="Homeodomain-like"/>
    <property type="match status" value="1"/>
</dbReference>
<evidence type="ECO:0000259" key="2">
    <source>
        <dbReference type="Pfam" id="PF13556"/>
    </source>
</evidence>
<dbReference type="InterPro" id="IPR009057">
    <property type="entry name" value="Homeodomain-like_sf"/>
</dbReference>
<dbReference type="InterPro" id="IPR041522">
    <property type="entry name" value="CdaR_GGDEF"/>
</dbReference>
<dbReference type="PANTHER" id="PTHR33744:SF1">
    <property type="entry name" value="DNA-BINDING TRANSCRIPTIONAL ACTIVATOR ADER"/>
    <property type="match status" value="1"/>
</dbReference>
<dbReference type="Pfam" id="PF17853">
    <property type="entry name" value="GGDEF_2"/>
    <property type="match status" value="1"/>
</dbReference>
<dbReference type="InterPro" id="IPR025736">
    <property type="entry name" value="PucR_C-HTH_dom"/>
</dbReference>
<dbReference type="OrthoDB" id="143422at2"/>
<comment type="similarity">
    <text evidence="1">Belongs to the CdaR family.</text>
</comment>
<dbReference type="AlphaFoldDB" id="A0A6I5ZT03"/>
<name>A0A6I5ZT03_9FIRM</name>
<dbReference type="EMBL" id="CP046244">
    <property type="protein sequence ID" value="QGP93104.1"/>
    <property type="molecule type" value="Genomic_DNA"/>
</dbReference>
<proteinExistence type="inferred from homology"/>
<evidence type="ECO:0000313" key="5">
    <source>
        <dbReference type="Proteomes" id="UP000425916"/>
    </source>
</evidence>
<accession>A0A6I5ZT03</accession>
<dbReference type="PANTHER" id="PTHR33744">
    <property type="entry name" value="CARBOHYDRATE DIACID REGULATOR"/>
    <property type="match status" value="1"/>
</dbReference>
<feature type="domain" description="PucR C-terminal helix-turn-helix" evidence="2">
    <location>
        <begin position="344"/>
        <end position="401"/>
    </location>
</feature>